<dbReference type="Pfam" id="PF00780">
    <property type="entry name" value="CNH"/>
    <property type="match status" value="1"/>
</dbReference>
<name>A0A811ULJ7_CERCA</name>
<evidence type="ECO:0000313" key="3">
    <source>
        <dbReference type="Proteomes" id="UP000606786"/>
    </source>
</evidence>
<feature type="domain" description="CNH" evidence="1">
    <location>
        <begin position="24"/>
        <end position="110"/>
    </location>
</feature>
<sequence length="118" mass="13213">MHQAYIIHKILKQGVQIECIAAYDNNVILGTRSGQLIMYSVDESGDVDMLMFNKNFSKKAIVQMQVIPAERLLFVLTDNVVHVCDISQVGSNFTFIHSAMATKGCTLFALDVKVWMNS</sequence>
<evidence type="ECO:0000259" key="1">
    <source>
        <dbReference type="Pfam" id="PF00780"/>
    </source>
</evidence>
<evidence type="ECO:0000313" key="2">
    <source>
        <dbReference type="EMBL" id="CAD6999674.1"/>
    </source>
</evidence>
<organism evidence="2 3">
    <name type="scientific">Ceratitis capitata</name>
    <name type="common">Mediterranean fruit fly</name>
    <name type="synonym">Tephritis capitata</name>
    <dbReference type="NCBI Taxonomy" id="7213"/>
    <lineage>
        <taxon>Eukaryota</taxon>
        <taxon>Metazoa</taxon>
        <taxon>Ecdysozoa</taxon>
        <taxon>Arthropoda</taxon>
        <taxon>Hexapoda</taxon>
        <taxon>Insecta</taxon>
        <taxon>Pterygota</taxon>
        <taxon>Neoptera</taxon>
        <taxon>Endopterygota</taxon>
        <taxon>Diptera</taxon>
        <taxon>Brachycera</taxon>
        <taxon>Muscomorpha</taxon>
        <taxon>Tephritoidea</taxon>
        <taxon>Tephritidae</taxon>
        <taxon>Ceratitis</taxon>
        <taxon>Ceratitis</taxon>
    </lineage>
</organism>
<dbReference type="OrthoDB" id="5325112at2759"/>
<comment type="caution">
    <text evidence="2">The sequence shown here is derived from an EMBL/GenBank/DDBJ whole genome shotgun (WGS) entry which is preliminary data.</text>
</comment>
<reference evidence="2" key="1">
    <citation type="submission" date="2020-11" db="EMBL/GenBank/DDBJ databases">
        <authorList>
            <person name="Whitehead M."/>
        </authorList>
    </citation>
    <scope>NUCLEOTIDE SEQUENCE</scope>
    <source>
        <strain evidence="2">EGII</strain>
    </source>
</reference>
<dbReference type="PANTHER" id="PTHR12894:SF49">
    <property type="entry name" value="VAM6_VPS39-LIKE PROTEIN"/>
    <property type="match status" value="1"/>
</dbReference>
<keyword evidence="3" id="KW-1185">Reference proteome</keyword>
<dbReference type="Proteomes" id="UP000606786">
    <property type="component" value="Unassembled WGS sequence"/>
</dbReference>
<dbReference type="InterPro" id="IPR001180">
    <property type="entry name" value="CNH_dom"/>
</dbReference>
<dbReference type="GO" id="GO:0034058">
    <property type="term" value="P:endosomal vesicle fusion"/>
    <property type="evidence" value="ECO:0007669"/>
    <property type="project" value="TreeGrafter"/>
</dbReference>
<dbReference type="PANTHER" id="PTHR12894">
    <property type="entry name" value="CNH DOMAIN CONTAINING"/>
    <property type="match status" value="1"/>
</dbReference>
<dbReference type="EMBL" id="CAJHJT010000012">
    <property type="protein sequence ID" value="CAD6999674.1"/>
    <property type="molecule type" value="Genomic_DNA"/>
</dbReference>
<accession>A0A811ULJ7</accession>
<dbReference type="GO" id="GO:0006914">
    <property type="term" value="P:autophagy"/>
    <property type="evidence" value="ECO:0007669"/>
    <property type="project" value="TreeGrafter"/>
</dbReference>
<dbReference type="AlphaFoldDB" id="A0A811ULJ7"/>
<proteinExistence type="predicted"/>
<gene>
    <name evidence="2" type="ORF">CCAP1982_LOCUS8204</name>
</gene>
<protein>
    <submittedName>
        <fullName evidence="2">(Mediterranean fruit fly) hypothetical protein</fullName>
    </submittedName>
</protein>
<dbReference type="GO" id="GO:0016020">
    <property type="term" value="C:membrane"/>
    <property type="evidence" value="ECO:0007669"/>
    <property type="project" value="TreeGrafter"/>
</dbReference>
<dbReference type="InterPro" id="IPR032914">
    <property type="entry name" value="Vam6/VPS39/TRAP1"/>
</dbReference>
<dbReference type="GO" id="GO:0005737">
    <property type="term" value="C:cytoplasm"/>
    <property type="evidence" value="ECO:0007669"/>
    <property type="project" value="TreeGrafter"/>
</dbReference>